<name>B9XRA7_PEDPL</name>
<dbReference type="AlphaFoldDB" id="B9XRA7"/>
<dbReference type="Proteomes" id="UP000003688">
    <property type="component" value="Unassembled WGS sequence"/>
</dbReference>
<keyword evidence="2" id="KW-1185">Reference proteome</keyword>
<comment type="caution">
    <text evidence="1">The sequence shown here is derived from an EMBL/GenBank/DDBJ whole genome shotgun (WGS) entry which is preliminary data.</text>
</comment>
<organism evidence="1 2">
    <name type="scientific">Pedosphaera parvula (strain Ellin514)</name>
    <dbReference type="NCBI Taxonomy" id="320771"/>
    <lineage>
        <taxon>Bacteria</taxon>
        <taxon>Pseudomonadati</taxon>
        <taxon>Verrucomicrobiota</taxon>
        <taxon>Pedosphaerae</taxon>
        <taxon>Pedosphaerales</taxon>
        <taxon>Pedosphaeraceae</taxon>
        <taxon>Pedosphaera</taxon>
    </lineage>
</organism>
<reference evidence="1 2" key="1">
    <citation type="journal article" date="2011" name="J. Bacteriol.">
        <title>Genome sequence of 'Pedosphaera parvula' Ellin514, an aerobic Verrucomicrobial isolate from pasture soil.</title>
        <authorList>
            <person name="Kant R."/>
            <person name="van Passel M.W."/>
            <person name="Sangwan P."/>
            <person name="Palva A."/>
            <person name="Lucas S."/>
            <person name="Copeland A."/>
            <person name="Lapidus A."/>
            <person name="Glavina Del Rio T."/>
            <person name="Dalin E."/>
            <person name="Tice H."/>
            <person name="Bruce D."/>
            <person name="Goodwin L."/>
            <person name="Pitluck S."/>
            <person name="Chertkov O."/>
            <person name="Larimer F.W."/>
            <person name="Land M.L."/>
            <person name="Hauser L."/>
            <person name="Brettin T.S."/>
            <person name="Detter J.C."/>
            <person name="Han S."/>
            <person name="de Vos W.M."/>
            <person name="Janssen P.H."/>
            <person name="Smidt H."/>
        </authorList>
    </citation>
    <scope>NUCLEOTIDE SEQUENCE [LARGE SCALE GENOMIC DNA]</scope>
    <source>
        <strain evidence="1 2">Ellin514</strain>
    </source>
</reference>
<dbReference type="PROSITE" id="PS51257">
    <property type="entry name" value="PROKAR_LIPOPROTEIN"/>
    <property type="match status" value="1"/>
</dbReference>
<proteinExistence type="predicted"/>
<sequence>MNRSILSIYTIFSVNQAQKSQRTSILTATICSCKILAQQQVLSGVFIKVKFTYLLIVLLASTGSVKCEETAATQWKHKADGSDVAWRIITFPEQPSLPGNMLLSLSRQEHGMCLSLSASEHFLREGKISVRLHYVSGQTVSPDLTPAESLVLAGSFGGSWSSLVTFPWGKNILEEAWIEVSTESSRIWLEIPYGFTRDPKAPNPPPTFDGDARFASAMKHLAGQKKAIHVWQVSPSTCFRVDVSKARDVILHWATVQYDSFPIQNGWRLSFTKWNIVEEPPDEVTLYREDELHRPWDLHSPRTALRHIENSGHALASRCMGIRVHNGGMSRSDTYRIVDKSDESDDRRSWQKVEIDVEDKTYSIMMPSSLLKNSHGTTSLESKTW</sequence>
<dbReference type="EMBL" id="ABOX02000061">
    <property type="protein sequence ID" value="EEF57650.1"/>
    <property type="molecule type" value="Genomic_DNA"/>
</dbReference>
<protein>
    <submittedName>
        <fullName evidence="1">Uncharacterized protein</fullName>
    </submittedName>
</protein>
<gene>
    <name evidence="1" type="ORF">Cflav_PD0755</name>
</gene>
<evidence type="ECO:0000313" key="2">
    <source>
        <dbReference type="Proteomes" id="UP000003688"/>
    </source>
</evidence>
<evidence type="ECO:0000313" key="1">
    <source>
        <dbReference type="EMBL" id="EEF57650.1"/>
    </source>
</evidence>
<accession>B9XRA7</accession>